<organism evidence="3">
    <name type="scientific">Gongylonema pulchrum</name>
    <dbReference type="NCBI Taxonomy" id="637853"/>
    <lineage>
        <taxon>Eukaryota</taxon>
        <taxon>Metazoa</taxon>
        <taxon>Ecdysozoa</taxon>
        <taxon>Nematoda</taxon>
        <taxon>Chromadorea</taxon>
        <taxon>Rhabditida</taxon>
        <taxon>Spirurina</taxon>
        <taxon>Spiruromorpha</taxon>
        <taxon>Spiruroidea</taxon>
        <taxon>Gongylonematidae</taxon>
        <taxon>Gongylonema</taxon>
    </lineage>
</organism>
<protein>
    <submittedName>
        <fullName evidence="3">DNL-type domain-containing protein</fullName>
    </submittedName>
</protein>
<sequence length="66" mass="7461">MHLARPIIRYLYSGRIVQRALFGSASSNAKLSLSYTCKVCGSKQVTLITNINIMKIEMKNTVWKRG</sequence>
<keyword evidence="2" id="KW-1185">Reference proteome</keyword>
<reference evidence="3" key="1">
    <citation type="submission" date="2016-06" db="UniProtKB">
        <authorList>
            <consortium name="WormBaseParasite"/>
        </authorList>
    </citation>
    <scope>IDENTIFICATION</scope>
</reference>
<dbReference type="WBParaSite" id="GPUH_0000748801-mRNA-1">
    <property type="protein sequence ID" value="GPUH_0000748801-mRNA-1"/>
    <property type="gene ID" value="GPUH_0000748801"/>
</dbReference>
<reference evidence="1 2" key="2">
    <citation type="submission" date="2018-11" db="EMBL/GenBank/DDBJ databases">
        <authorList>
            <consortium name="Pathogen Informatics"/>
        </authorList>
    </citation>
    <scope>NUCLEOTIDE SEQUENCE [LARGE SCALE GENOMIC DNA]</scope>
</reference>
<dbReference type="Proteomes" id="UP000271098">
    <property type="component" value="Unassembled WGS sequence"/>
</dbReference>
<proteinExistence type="predicted"/>
<gene>
    <name evidence="1" type="ORF">GPUH_LOCUS7478</name>
</gene>
<dbReference type="AlphaFoldDB" id="A0A183DFI8"/>
<name>A0A183DFI8_9BILA</name>
<dbReference type="OrthoDB" id="512667at2759"/>
<accession>A0A183DFI8</accession>
<evidence type="ECO:0000313" key="1">
    <source>
        <dbReference type="EMBL" id="VDK58469.1"/>
    </source>
</evidence>
<dbReference type="EMBL" id="UYRT01019444">
    <property type="protein sequence ID" value="VDK58469.1"/>
    <property type="molecule type" value="Genomic_DNA"/>
</dbReference>
<evidence type="ECO:0000313" key="3">
    <source>
        <dbReference type="WBParaSite" id="GPUH_0000748801-mRNA-1"/>
    </source>
</evidence>
<evidence type="ECO:0000313" key="2">
    <source>
        <dbReference type="Proteomes" id="UP000271098"/>
    </source>
</evidence>